<keyword evidence="3" id="KW-1185">Reference proteome</keyword>
<dbReference type="InterPro" id="IPR006553">
    <property type="entry name" value="Leu-rich_rpt_Cys-con_subtyp"/>
</dbReference>
<dbReference type="SUPFAM" id="SSF52047">
    <property type="entry name" value="RNI-like"/>
    <property type="match status" value="1"/>
</dbReference>
<dbReference type="Pfam" id="PF12937">
    <property type="entry name" value="F-box-like"/>
    <property type="match status" value="1"/>
</dbReference>
<feature type="compositionally biased region" description="Acidic residues" evidence="1">
    <location>
        <begin position="16"/>
        <end position="26"/>
    </location>
</feature>
<reference evidence="4" key="1">
    <citation type="submission" date="2025-08" db="UniProtKB">
        <authorList>
            <consortium name="RefSeq"/>
        </authorList>
    </citation>
    <scope>IDENTIFICATION</scope>
</reference>
<evidence type="ECO:0000313" key="3">
    <source>
        <dbReference type="Proteomes" id="UP000694867"/>
    </source>
</evidence>
<feature type="region of interest" description="Disordered" evidence="1">
    <location>
        <begin position="1"/>
        <end position="136"/>
    </location>
</feature>
<dbReference type="InterPro" id="IPR032675">
    <property type="entry name" value="LRR_dom_sf"/>
</dbReference>
<dbReference type="CTD" id="36201"/>
<organism evidence="3 4">
    <name type="scientific">Galendromus occidentalis</name>
    <name type="common">western predatory mite</name>
    <dbReference type="NCBI Taxonomy" id="34638"/>
    <lineage>
        <taxon>Eukaryota</taxon>
        <taxon>Metazoa</taxon>
        <taxon>Ecdysozoa</taxon>
        <taxon>Arthropoda</taxon>
        <taxon>Chelicerata</taxon>
        <taxon>Arachnida</taxon>
        <taxon>Acari</taxon>
        <taxon>Parasitiformes</taxon>
        <taxon>Mesostigmata</taxon>
        <taxon>Gamasina</taxon>
        <taxon>Phytoseioidea</taxon>
        <taxon>Phytoseiidae</taxon>
        <taxon>Typhlodrominae</taxon>
        <taxon>Galendromus</taxon>
    </lineage>
</organism>
<dbReference type="Gene3D" id="3.80.10.10">
    <property type="entry name" value="Ribonuclease Inhibitor"/>
    <property type="match status" value="2"/>
</dbReference>
<dbReference type="InterPro" id="IPR001810">
    <property type="entry name" value="F-box_dom"/>
</dbReference>
<accession>A0AAJ6QVG9</accession>
<feature type="region of interest" description="Disordered" evidence="1">
    <location>
        <begin position="151"/>
        <end position="172"/>
    </location>
</feature>
<dbReference type="KEGG" id="goe:100907180"/>
<protein>
    <submittedName>
        <fullName evidence="4">F-box/LRR-repeat protein 6</fullName>
    </submittedName>
</protein>
<dbReference type="Proteomes" id="UP000694867">
    <property type="component" value="Unplaced"/>
</dbReference>
<dbReference type="SMART" id="SM00367">
    <property type="entry name" value="LRR_CC"/>
    <property type="match status" value="3"/>
</dbReference>
<feature type="compositionally biased region" description="Polar residues" evidence="1">
    <location>
        <begin position="64"/>
        <end position="76"/>
    </location>
</feature>
<dbReference type="PANTHER" id="PTHR38926">
    <property type="entry name" value="F-BOX DOMAIN CONTAINING PROTEIN, EXPRESSED"/>
    <property type="match status" value="1"/>
</dbReference>
<evidence type="ECO:0000313" key="4">
    <source>
        <dbReference type="RefSeq" id="XP_003745346.2"/>
    </source>
</evidence>
<feature type="compositionally biased region" description="Pro residues" evidence="1">
    <location>
        <begin position="153"/>
        <end position="167"/>
    </location>
</feature>
<dbReference type="GeneID" id="100907180"/>
<gene>
    <name evidence="4" type="primary">LOC100907180</name>
</gene>
<evidence type="ECO:0000256" key="1">
    <source>
        <dbReference type="SAM" id="MobiDB-lite"/>
    </source>
</evidence>
<proteinExistence type="predicted"/>
<name>A0AAJ6QVG9_9ACAR</name>
<feature type="domain" description="F-box" evidence="2">
    <location>
        <begin position="181"/>
        <end position="230"/>
    </location>
</feature>
<dbReference type="PANTHER" id="PTHR38926:SF5">
    <property type="entry name" value="F-BOX AND LEUCINE-RICH REPEAT PROTEIN 6"/>
    <property type="match status" value="1"/>
</dbReference>
<sequence>MPILFSFSTNHRDFPSDSDSDDPDFDGGDRMDAEDNDTPEKGLPVPWDNGNPTTACSPVLARSPDTTTATSSTGKPETSFRTDDANHHKKKRKKDPEKKARGSPHQFASKKRKHTKKNGEGKAKKRRSHERSIMIAENVDGDSLKLVLKKKNVPPPCDRPENVPPPCDRPENVPSPGLWDSRLPREILLKIFQHAVDEVGVLPFLVTMQSVCPVWKAVAQDVSLWKKLDMTKLRTSESQLCNWLRSGQLSHIIELNLSNFGPIKHSTIVAIIKYCPRLEMISLAHNPKITSETVKYIIDNCANLRGVDLSGTSKSASSTGSCTPSLIKSLMQAHGTRLTHLSLAENTVVALGTILSTLPGMLPKLQVLDLSNVKSTTQPIPLPLERMQESCPDLRVLRLANTPIRLTTGHPSELARSPGFPKLEELSVAACDDITDVTLDRILKKSEKLTLIDVRNCRGLSVSALVKIPTWDLTQLYLSNCAAMTNPDVELVFKKWAHSLKVVDVSWVAHEAAIDSALQALATHADTPPVVYELGLRGSAVSFETLKMVFEKCLRLRKLDLTSCRGLPRGIKRVFEGTAVEHLRSQVLAGKFEADV</sequence>
<dbReference type="RefSeq" id="XP_003745346.2">
    <property type="nucleotide sequence ID" value="XM_003745298.3"/>
</dbReference>
<evidence type="ECO:0000259" key="2">
    <source>
        <dbReference type="Pfam" id="PF12937"/>
    </source>
</evidence>
<dbReference type="AlphaFoldDB" id="A0AAJ6QVG9"/>